<evidence type="ECO:0000313" key="1">
    <source>
        <dbReference type="EMBL" id="EFO21468.1"/>
    </source>
</evidence>
<accession>A0A1S0TWM5</accession>
<dbReference type="GeneID" id="9944437"/>
<gene>
    <name evidence="1" type="ORF">LOAG_07019</name>
</gene>
<protein>
    <submittedName>
        <fullName evidence="1">Uncharacterized protein</fullName>
    </submittedName>
</protein>
<dbReference type="InParanoid" id="A0A1S0TWM5"/>
<sequence>MNDIISHLKWIIAMLHFHVRAAIQQQMIPSISGMDELESFSLTAIQRVLSLFVIQTWLRGYSKWTVIRHRRIINKFIHEFIQEIHSCFLDPFNIQYDFDTIKC</sequence>
<proteinExistence type="predicted"/>
<name>A0A1S0TWM5_LOALO</name>
<dbReference type="CTD" id="9944437"/>
<dbReference type="KEGG" id="loa:LOAG_07019"/>
<dbReference type="RefSeq" id="XP_003142599.1">
    <property type="nucleotide sequence ID" value="XM_003142551.1"/>
</dbReference>
<dbReference type="EMBL" id="JH712572">
    <property type="protein sequence ID" value="EFO21468.1"/>
    <property type="molecule type" value="Genomic_DNA"/>
</dbReference>
<dbReference type="AlphaFoldDB" id="A0A1S0TWM5"/>
<reference evidence="1" key="1">
    <citation type="submission" date="2012-04" db="EMBL/GenBank/DDBJ databases">
        <title>The Genome Sequence of Loa loa.</title>
        <authorList>
            <consortium name="The Broad Institute Genome Sequencing Platform"/>
            <consortium name="Broad Institute Genome Sequencing Center for Infectious Disease"/>
            <person name="Nutman T.B."/>
            <person name="Fink D.L."/>
            <person name="Russ C."/>
            <person name="Young S."/>
            <person name="Zeng Q."/>
            <person name="Gargeya S."/>
            <person name="Alvarado L."/>
            <person name="Berlin A."/>
            <person name="Chapman S.B."/>
            <person name="Chen Z."/>
            <person name="Freedman E."/>
            <person name="Gellesch M."/>
            <person name="Goldberg J."/>
            <person name="Griggs A."/>
            <person name="Gujja S."/>
            <person name="Heilman E.R."/>
            <person name="Heiman D."/>
            <person name="Howarth C."/>
            <person name="Mehta T."/>
            <person name="Neiman D."/>
            <person name="Pearson M."/>
            <person name="Roberts A."/>
            <person name="Saif S."/>
            <person name="Shea T."/>
            <person name="Shenoy N."/>
            <person name="Sisk P."/>
            <person name="Stolte C."/>
            <person name="Sykes S."/>
            <person name="White J."/>
            <person name="Yandava C."/>
            <person name="Haas B."/>
            <person name="Henn M.R."/>
            <person name="Nusbaum C."/>
            <person name="Birren B."/>
        </authorList>
    </citation>
    <scope>NUCLEOTIDE SEQUENCE [LARGE SCALE GENOMIC DNA]</scope>
</reference>
<organism evidence="1">
    <name type="scientific">Loa loa</name>
    <name type="common">Eye worm</name>
    <name type="synonym">Filaria loa</name>
    <dbReference type="NCBI Taxonomy" id="7209"/>
    <lineage>
        <taxon>Eukaryota</taxon>
        <taxon>Metazoa</taxon>
        <taxon>Ecdysozoa</taxon>
        <taxon>Nematoda</taxon>
        <taxon>Chromadorea</taxon>
        <taxon>Rhabditida</taxon>
        <taxon>Spirurina</taxon>
        <taxon>Spiruromorpha</taxon>
        <taxon>Filarioidea</taxon>
        <taxon>Onchocercidae</taxon>
        <taxon>Loa</taxon>
    </lineage>
</organism>